<organismHost>
    <name type="scientific">Scrophularia californica</name>
    <name type="common">California bee plant</name>
    <dbReference type="NCBI Taxonomy" id="46031"/>
</organismHost>
<dbReference type="PIR" id="S01285">
    <property type="entry name" value="S01285"/>
</dbReference>
<sequence length="66" mass="7457">MPGLTLQQEYILLAHLILQVLEEVKQVQLHSGDFQSLRSLYARLNGLRSHQAHLQARISAVSQHGN</sequence>
<protein>
    <submittedName>
        <fullName evidence="1">ORF VII</fullName>
    </submittedName>
</protein>
<dbReference type="RefSeq" id="NP_619550.1">
    <property type="nucleotide sequence ID" value="NC_003554.1"/>
</dbReference>
<evidence type="ECO:0000313" key="1">
    <source>
        <dbReference type="EMBL" id="CAA29529.1"/>
    </source>
</evidence>
<dbReference type="Proteomes" id="UP000008622">
    <property type="component" value="Segment"/>
</dbReference>
<dbReference type="GeneID" id="940160"/>
<organism>
    <name type="scientific">Figwort mosaic virus (strain DxS)</name>
    <name type="common">FMV</name>
    <dbReference type="NCBI Taxonomy" id="10650"/>
    <lineage>
        <taxon>Viruses</taxon>
        <taxon>Riboviria</taxon>
        <taxon>Pararnavirae</taxon>
        <taxon>Artverviricota</taxon>
        <taxon>Revtraviricetes</taxon>
        <taxon>Ortervirales</taxon>
        <taxon>Caulimoviridae</taxon>
        <taxon>Caulimovirus</taxon>
        <taxon>Caulimovirus tesselloscrophulariae</taxon>
    </lineage>
</organism>
<evidence type="ECO:0000313" key="2">
    <source>
        <dbReference type="Proteomes" id="UP000008622"/>
    </source>
</evidence>
<reference evidence="1" key="1">
    <citation type="journal article" date="1987" name="Nucleic Acids Res.">
        <title>Sequence of figwort mosaic virus DNA (caulimovirus group).</title>
        <authorList>
            <person name="Richins R.D."/>
            <person name="Scholthof H.B."/>
            <person name="Shepherd R.J."/>
        </authorList>
    </citation>
    <scope>NUCLEOTIDE SEQUENCE [LARGE SCALE GENOMIC DNA]</scope>
</reference>
<dbReference type="KEGG" id="vg:940160"/>
<feature type="non-terminal residue" evidence="1">
    <location>
        <position position="1"/>
    </location>
</feature>
<dbReference type="EMBL" id="X06166">
    <property type="protein sequence ID" value="CAA29529.1"/>
    <property type="molecule type" value="Genomic_DNA"/>
</dbReference>
<accession>Q65933</accession>
<keyword evidence="2" id="KW-1185">Reference proteome</keyword>
<name>Q65933_FMVD</name>
<proteinExistence type="predicted"/>